<dbReference type="InterPro" id="IPR003439">
    <property type="entry name" value="ABC_transporter-like_ATP-bd"/>
</dbReference>
<dbReference type="InterPro" id="IPR003593">
    <property type="entry name" value="AAA+_ATPase"/>
</dbReference>
<dbReference type="SUPFAM" id="SSF52540">
    <property type="entry name" value="P-loop containing nucleoside triphosphate hydrolases"/>
    <property type="match status" value="1"/>
</dbReference>
<dbReference type="InterPro" id="IPR050166">
    <property type="entry name" value="ABC_transporter_ATP-bind"/>
</dbReference>
<dbReference type="Proteomes" id="UP000292445">
    <property type="component" value="Unassembled WGS sequence"/>
</dbReference>
<dbReference type="InterPro" id="IPR027417">
    <property type="entry name" value="P-loop_NTPase"/>
</dbReference>
<evidence type="ECO:0000256" key="1">
    <source>
        <dbReference type="ARBA" id="ARBA00005417"/>
    </source>
</evidence>
<keyword evidence="3" id="KW-1003">Cell membrane</keyword>
<dbReference type="GO" id="GO:0005524">
    <property type="term" value="F:ATP binding"/>
    <property type="evidence" value="ECO:0007669"/>
    <property type="project" value="UniProtKB-KW"/>
</dbReference>
<protein>
    <submittedName>
        <fullName evidence="7">NitT/TauT family transport system ATP-binding protein</fullName>
    </submittedName>
</protein>
<dbReference type="EMBL" id="SGXC01000001">
    <property type="protein sequence ID" value="RZS84697.1"/>
    <property type="molecule type" value="Genomic_DNA"/>
</dbReference>
<reference evidence="7 8" key="1">
    <citation type="submission" date="2019-02" db="EMBL/GenBank/DDBJ databases">
        <title>Genomic Encyclopedia of Type Strains, Phase IV (KMG-IV): sequencing the most valuable type-strain genomes for metagenomic binning, comparative biology and taxonomic classification.</title>
        <authorList>
            <person name="Goeker M."/>
        </authorList>
    </citation>
    <scope>NUCLEOTIDE SEQUENCE [LARGE SCALE GENOMIC DNA]</scope>
    <source>
        <strain evidence="7 8">K24</strain>
    </source>
</reference>
<dbReference type="GO" id="GO:0016887">
    <property type="term" value="F:ATP hydrolysis activity"/>
    <property type="evidence" value="ECO:0007669"/>
    <property type="project" value="InterPro"/>
</dbReference>
<dbReference type="SMART" id="SM00382">
    <property type="entry name" value="AAA"/>
    <property type="match status" value="1"/>
</dbReference>
<comment type="similarity">
    <text evidence="1">Belongs to the ABC transporter superfamily.</text>
</comment>
<dbReference type="CDD" id="cd03293">
    <property type="entry name" value="ABC_NrtD_SsuB_transporters"/>
    <property type="match status" value="1"/>
</dbReference>
<comment type="caution">
    <text evidence="7">The sequence shown here is derived from an EMBL/GenBank/DDBJ whole genome shotgun (WGS) entry which is preliminary data.</text>
</comment>
<dbReference type="RefSeq" id="WP_207221908.1">
    <property type="nucleotide sequence ID" value="NZ_SGXC01000001.1"/>
</dbReference>
<evidence type="ECO:0000313" key="7">
    <source>
        <dbReference type="EMBL" id="RZS84697.1"/>
    </source>
</evidence>
<keyword evidence="3" id="KW-0472">Membrane</keyword>
<feature type="domain" description="ABC transporter" evidence="6">
    <location>
        <begin position="12"/>
        <end position="249"/>
    </location>
</feature>
<evidence type="ECO:0000259" key="6">
    <source>
        <dbReference type="PROSITE" id="PS50893"/>
    </source>
</evidence>
<dbReference type="AlphaFoldDB" id="A0A4V2F3N2"/>
<organism evidence="7 8">
    <name type="scientific">Pigmentiphaga kullae</name>
    <dbReference type="NCBI Taxonomy" id="151784"/>
    <lineage>
        <taxon>Bacteria</taxon>
        <taxon>Pseudomonadati</taxon>
        <taxon>Pseudomonadota</taxon>
        <taxon>Betaproteobacteria</taxon>
        <taxon>Burkholderiales</taxon>
        <taxon>Alcaligenaceae</taxon>
        <taxon>Pigmentiphaga</taxon>
    </lineage>
</organism>
<dbReference type="PROSITE" id="PS00211">
    <property type="entry name" value="ABC_TRANSPORTER_1"/>
    <property type="match status" value="1"/>
</dbReference>
<dbReference type="Pfam" id="PF00005">
    <property type="entry name" value="ABC_tran"/>
    <property type="match status" value="1"/>
</dbReference>
<keyword evidence="5 7" id="KW-0067">ATP-binding</keyword>
<dbReference type="PANTHER" id="PTHR42788">
    <property type="entry name" value="TAURINE IMPORT ATP-BINDING PROTEIN-RELATED"/>
    <property type="match status" value="1"/>
</dbReference>
<keyword evidence="2" id="KW-0813">Transport</keyword>
<dbReference type="PANTHER" id="PTHR42788:SF13">
    <property type="entry name" value="ALIPHATIC SULFONATES IMPORT ATP-BINDING PROTEIN SSUB"/>
    <property type="match status" value="1"/>
</dbReference>
<name>A0A4V2F3N2_9BURK</name>
<dbReference type="Gene3D" id="3.40.50.300">
    <property type="entry name" value="P-loop containing nucleotide triphosphate hydrolases"/>
    <property type="match status" value="1"/>
</dbReference>
<keyword evidence="8" id="KW-1185">Reference proteome</keyword>
<accession>A0A4V2F3N2</accession>
<evidence type="ECO:0000256" key="5">
    <source>
        <dbReference type="ARBA" id="ARBA00022840"/>
    </source>
</evidence>
<proteinExistence type="inferred from homology"/>
<evidence type="ECO:0000256" key="4">
    <source>
        <dbReference type="ARBA" id="ARBA00022741"/>
    </source>
</evidence>
<evidence type="ECO:0000313" key="8">
    <source>
        <dbReference type="Proteomes" id="UP000292445"/>
    </source>
</evidence>
<sequence length="279" mass="30847">MNSLSPEGRPFAELYDVAMHYGGLDGTLALENLNMTVNRGELVAVVGPSGCGKSTLMRLMSGLWLPTDGGVIIDGKEVDQPLSIVGMAFQNPTLLPWRTILDNVMLPLEVATGHRSRLRAHKAEYVAKAQELLELVGLGGFGAKLPHQLSGGMQQRASLCRALIHEPALLMLDEPFAALDIFTREDLWSVLQNVWMARRPTVMLVTHDLREAVYLADRVVVMSSRPGRVIAEHIVPFPRPRRREDTFSPEFNGLVHELREAIEVARGQHENPEGVEHAA</sequence>
<dbReference type="InterPro" id="IPR017871">
    <property type="entry name" value="ABC_transporter-like_CS"/>
</dbReference>
<evidence type="ECO:0000256" key="3">
    <source>
        <dbReference type="ARBA" id="ARBA00022475"/>
    </source>
</evidence>
<gene>
    <name evidence="7" type="ORF">EV675_0716</name>
</gene>
<keyword evidence="4" id="KW-0547">Nucleotide-binding</keyword>
<evidence type="ECO:0000256" key="2">
    <source>
        <dbReference type="ARBA" id="ARBA00022448"/>
    </source>
</evidence>
<dbReference type="PROSITE" id="PS50893">
    <property type="entry name" value="ABC_TRANSPORTER_2"/>
    <property type="match status" value="1"/>
</dbReference>